<evidence type="ECO:0000256" key="1">
    <source>
        <dbReference type="SAM" id="Phobius"/>
    </source>
</evidence>
<name>A0A2N0AG40_9LEPT</name>
<feature type="transmembrane region" description="Helical" evidence="1">
    <location>
        <begin position="59"/>
        <end position="82"/>
    </location>
</feature>
<dbReference type="Proteomes" id="UP000232145">
    <property type="component" value="Unassembled WGS sequence"/>
</dbReference>
<keyword evidence="1" id="KW-1133">Transmembrane helix</keyword>
<dbReference type="Gene3D" id="1.20.120.1630">
    <property type="match status" value="1"/>
</dbReference>
<dbReference type="PANTHER" id="PTHR32251">
    <property type="entry name" value="3-OXO-5-ALPHA-STEROID 4-DEHYDROGENASE"/>
    <property type="match status" value="1"/>
</dbReference>
<feature type="transmembrane region" description="Helical" evidence="1">
    <location>
        <begin position="199"/>
        <end position="218"/>
    </location>
</feature>
<dbReference type="RefSeq" id="WP_100744935.1">
    <property type="nucleotide sequence ID" value="NZ_NPDW01000003.1"/>
</dbReference>
<dbReference type="PROSITE" id="PS50244">
    <property type="entry name" value="S5A_REDUCTASE"/>
    <property type="match status" value="1"/>
</dbReference>
<evidence type="ECO:0000313" key="2">
    <source>
        <dbReference type="EMBL" id="PJZ83272.1"/>
    </source>
</evidence>
<proteinExistence type="predicted"/>
<protein>
    <submittedName>
        <fullName evidence="2">Uncharacterized protein</fullName>
    </submittedName>
</protein>
<keyword evidence="1" id="KW-0812">Transmembrane</keyword>
<evidence type="ECO:0000313" key="3">
    <source>
        <dbReference type="Proteomes" id="UP000232145"/>
    </source>
</evidence>
<feature type="transmembrane region" description="Helical" evidence="1">
    <location>
        <begin position="6"/>
        <end position="25"/>
    </location>
</feature>
<feature type="transmembrane region" description="Helical" evidence="1">
    <location>
        <begin position="148"/>
        <end position="168"/>
    </location>
</feature>
<dbReference type="PANTHER" id="PTHR32251:SF17">
    <property type="entry name" value="STEROID 5-ALPHA REDUCTASE C-TERMINAL DOMAIN-CONTAINING PROTEIN"/>
    <property type="match status" value="1"/>
</dbReference>
<dbReference type="OrthoDB" id="9779233at2"/>
<dbReference type="AlphaFoldDB" id="A0A2N0AG40"/>
<dbReference type="EMBL" id="NPDX01000006">
    <property type="protein sequence ID" value="PJZ83272.1"/>
    <property type="molecule type" value="Genomic_DNA"/>
</dbReference>
<accession>A0A2N0AG40</accession>
<dbReference type="Pfam" id="PF06966">
    <property type="entry name" value="DUF1295"/>
    <property type="match status" value="1"/>
</dbReference>
<dbReference type="InterPro" id="IPR010721">
    <property type="entry name" value="UstE-like"/>
</dbReference>
<keyword evidence="3" id="KW-1185">Reference proteome</keyword>
<feature type="transmembrane region" description="Helical" evidence="1">
    <location>
        <begin position="32"/>
        <end position="53"/>
    </location>
</feature>
<reference evidence="2 3" key="1">
    <citation type="submission" date="2017-07" db="EMBL/GenBank/DDBJ databases">
        <title>Leptospira spp. isolated from tropical soils.</title>
        <authorList>
            <person name="Thibeaux R."/>
            <person name="Iraola G."/>
            <person name="Ferres I."/>
            <person name="Bierque E."/>
            <person name="Girault D."/>
            <person name="Soupe-Gilbert M.-E."/>
            <person name="Picardeau M."/>
            <person name="Goarant C."/>
        </authorList>
    </citation>
    <scope>NUCLEOTIDE SEQUENCE [LARGE SCALE GENOMIC DNA]</scope>
    <source>
        <strain evidence="2 3">FH2-B-A1</strain>
    </source>
</reference>
<sequence length="273" mass="31652">MENLFFSYLTAVIFTFLLMTLMWFWGKSRDNYAVIDVGWGLVIAGIASVLVFFGTGTVFAKWAVLIPVWIWALRLSGFLYWTRIRTNHPEDKRYAGFRKDYGDKVHQKMFTNVFLLQGFLALFLSFPFYFAAQWNLFPNSGMMGPNGYLMVVLGWIFFVVGVIGEGIADRDLHKFVSDPKNKGKVCDLGLWKYTRHPNYFFEWVIWLGIGIIPILSAPWAALSLFTPVFMFVLLRFVSGVPFAEKYSLLSKGDGFREYMRTTNAFFPWFPKQK</sequence>
<keyword evidence="1" id="KW-0472">Membrane</keyword>
<feature type="transmembrane region" description="Helical" evidence="1">
    <location>
        <begin position="113"/>
        <end position="136"/>
    </location>
</feature>
<dbReference type="GO" id="GO:0016020">
    <property type="term" value="C:membrane"/>
    <property type="evidence" value="ECO:0007669"/>
    <property type="project" value="TreeGrafter"/>
</dbReference>
<organism evidence="2 3">
    <name type="scientific">Leptospira harrisiae</name>
    <dbReference type="NCBI Taxonomy" id="2023189"/>
    <lineage>
        <taxon>Bacteria</taxon>
        <taxon>Pseudomonadati</taxon>
        <taxon>Spirochaetota</taxon>
        <taxon>Spirochaetia</taxon>
        <taxon>Leptospirales</taxon>
        <taxon>Leptospiraceae</taxon>
        <taxon>Leptospira</taxon>
    </lineage>
</organism>
<gene>
    <name evidence="2" type="ORF">CH364_16455</name>
</gene>
<comment type="caution">
    <text evidence="2">The sequence shown here is derived from an EMBL/GenBank/DDBJ whole genome shotgun (WGS) entry which is preliminary data.</text>
</comment>